<evidence type="ECO:0000313" key="2">
    <source>
        <dbReference type="EMBL" id="QKQ50568.1"/>
    </source>
</evidence>
<keyword evidence="1" id="KW-0812">Transmembrane</keyword>
<proteinExistence type="predicted"/>
<name>A0A6J5B1R3_ACHDE</name>
<protein>
    <recommendedName>
        <fullName evidence="4">Polysaccharide chain length determinant N-terminal domain-containing protein</fullName>
    </recommendedName>
</protein>
<dbReference type="RefSeq" id="WP_131828742.1">
    <property type="nucleotide sequence ID" value="NZ_CADIJN010000010.1"/>
</dbReference>
<reference evidence="2 3" key="1">
    <citation type="submission" date="2020-05" db="EMBL/GenBank/DDBJ databases">
        <title>FDA dAtabase for Regulatory Grade micrObial Sequences (FDA-ARGOS): Supporting development and validation of Infectious Disease Dx tests.</title>
        <authorList>
            <person name="Sproer C."/>
            <person name="Gronow S."/>
            <person name="Severitt S."/>
            <person name="Schroder I."/>
            <person name="Tallon L."/>
            <person name="Sadzewicz L."/>
            <person name="Zhao X."/>
            <person name="Vavikolanu K."/>
            <person name="Mehta A."/>
            <person name="Aluvathingal J."/>
            <person name="Nadendla S."/>
            <person name="Myers T."/>
            <person name="Yan Y."/>
            <person name="Sichtig H."/>
        </authorList>
    </citation>
    <scope>NUCLEOTIDE SEQUENCE [LARGE SCALE GENOMIC DNA]</scope>
    <source>
        <strain evidence="2 3">FDAARGOS_787</strain>
    </source>
</reference>
<accession>A0A6J5B1R3</accession>
<dbReference type="InterPro" id="IPR050445">
    <property type="entry name" value="Bact_polysacc_biosynth/exp"/>
</dbReference>
<evidence type="ECO:0000313" key="3">
    <source>
        <dbReference type="Proteomes" id="UP000509782"/>
    </source>
</evidence>
<dbReference type="GeneID" id="92843466"/>
<organism evidence="2 3">
    <name type="scientific">Achromobacter denitrificans</name>
    <name type="common">Alcaligenes denitrificans</name>
    <dbReference type="NCBI Taxonomy" id="32002"/>
    <lineage>
        <taxon>Bacteria</taxon>
        <taxon>Pseudomonadati</taxon>
        <taxon>Pseudomonadota</taxon>
        <taxon>Betaproteobacteria</taxon>
        <taxon>Burkholderiales</taxon>
        <taxon>Alcaligenaceae</taxon>
        <taxon>Achromobacter</taxon>
    </lineage>
</organism>
<evidence type="ECO:0000256" key="1">
    <source>
        <dbReference type="SAM" id="Phobius"/>
    </source>
</evidence>
<evidence type="ECO:0008006" key="4">
    <source>
        <dbReference type="Google" id="ProtNLM"/>
    </source>
</evidence>
<dbReference type="Proteomes" id="UP000509782">
    <property type="component" value="Chromosome"/>
</dbReference>
<gene>
    <name evidence="2" type="ORF">FOC81_29185</name>
</gene>
<dbReference type="PANTHER" id="PTHR32309">
    <property type="entry name" value="TYROSINE-PROTEIN KINASE"/>
    <property type="match status" value="1"/>
</dbReference>
<dbReference type="PANTHER" id="PTHR32309:SF31">
    <property type="entry name" value="CAPSULAR EXOPOLYSACCHARIDE FAMILY"/>
    <property type="match status" value="1"/>
</dbReference>
<feature type="transmembrane region" description="Helical" evidence="1">
    <location>
        <begin position="12"/>
        <end position="37"/>
    </location>
</feature>
<sequence length="282" mass="30057">MQPKSGDFPNIVGLLLSYWKLLVLAIILGAVIGISLMPKRPPVWAASGLVKIAQINGPAPLVDAGTLVSMVQQPGFTSDSLEKAGLPRDPYADPKSLLALRTLVAIPQRSPNLLQLQVSAYSPEEAKRLLEGAVATLQAQTAEEYNDGVQERKRKIEEAEALLATNASERDTVIAALKSGQVAPTTDVSDSLVVSYLLRTTQSESERLRISIGLLQEQLNPTRTFNSKLISSVSVSPVAQGGSKVVSGAIGAFVGFILAFALALIQTAFRSRRSLSGLINRS</sequence>
<dbReference type="EMBL" id="CP054569">
    <property type="protein sequence ID" value="QKQ50568.1"/>
    <property type="molecule type" value="Genomic_DNA"/>
</dbReference>
<keyword evidence="1" id="KW-0472">Membrane</keyword>
<keyword evidence="1" id="KW-1133">Transmembrane helix</keyword>
<dbReference type="AlphaFoldDB" id="A0A6J5B1R3"/>
<feature type="transmembrane region" description="Helical" evidence="1">
    <location>
        <begin position="245"/>
        <end position="265"/>
    </location>
</feature>